<dbReference type="EMBL" id="MU273988">
    <property type="protein sequence ID" value="KAI0027128.1"/>
    <property type="molecule type" value="Genomic_DNA"/>
</dbReference>
<protein>
    <submittedName>
        <fullName evidence="1">Riboflavin synthase domain-like protein</fullName>
    </submittedName>
</protein>
<reference evidence="1" key="2">
    <citation type="journal article" date="2022" name="New Phytol.">
        <title>Evolutionary transition to the ectomycorrhizal habit in the genomes of a hyperdiverse lineage of mushroom-forming fungi.</title>
        <authorList>
            <person name="Looney B."/>
            <person name="Miyauchi S."/>
            <person name="Morin E."/>
            <person name="Drula E."/>
            <person name="Courty P.E."/>
            <person name="Kohler A."/>
            <person name="Kuo A."/>
            <person name="LaButti K."/>
            <person name="Pangilinan J."/>
            <person name="Lipzen A."/>
            <person name="Riley R."/>
            <person name="Andreopoulos W."/>
            <person name="He G."/>
            <person name="Johnson J."/>
            <person name="Nolan M."/>
            <person name="Tritt A."/>
            <person name="Barry K.W."/>
            <person name="Grigoriev I.V."/>
            <person name="Nagy L.G."/>
            <person name="Hibbett D."/>
            <person name="Henrissat B."/>
            <person name="Matheny P.B."/>
            <person name="Labbe J."/>
            <person name="Martin F.M."/>
        </authorList>
    </citation>
    <scope>NUCLEOTIDE SEQUENCE</scope>
    <source>
        <strain evidence="1">EC-137</strain>
    </source>
</reference>
<sequence length="595" mass="67272">MPATRDDDCDRPGLTVLYATETGTAQDVADRIARHCRHIRYQCRIFNVEDYPISEIVSEQFLVFVVATAGTGKEPRPMTPLWKMLLRADLPSDLFEDLHYAVFGLGDSAYEKFCWPAKKLSRRMDHLGATAICHRGEGDVQHSIGTDGALDPWIGTLTKSLLELCPLPPDIIAEPIPQPWPARVALKPASADGSSAIDDPLLGAPGYHDFTVERNDRITASDWNQDVRLFELRCEDDVSYVPGDVAVIHPEVQANDVNTLLENQGWSDIADELLDIEHTYRDQSLPPFIPRRTSLRTILTKYLDITAVPKRGFFDVVRHFTDDERERGKMDEFMTKEGTEDLYDYTSRVRRTIIEVLDDFRHVKIPKDYIFDVFPPLRPREFSIASSVLQYPREVHLCIAIVDYKTTLKRPRRGIATSYLSALRHGTKLRIGLKRGLLDLPEDPTVPVICVGPGTGIAPMRAVIQTRVENGIHSNTLYFGCRSATKDQHFADEWRRYVEQQSLIYRVACSRDGPEGVKRTYVQNLIEADSEQVWEIIGKRRGWLYISGSSNKMPAAVREAVAHAVHVAGGMDESAAQAYVAKMELDGRLFEECWS</sequence>
<gene>
    <name evidence="1" type="ORF">K488DRAFT_62599</name>
</gene>
<name>A0ACB8Q618_9AGAM</name>
<evidence type="ECO:0000313" key="1">
    <source>
        <dbReference type="EMBL" id="KAI0027128.1"/>
    </source>
</evidence>
<organism evidence="1 2">
    <name type="scientific">Vararia minispora EC-137</name>
    <dbReference type="NCBI Taxonomy" id="1314806"/>
    <lineage>
        <taxon>Eukaryota</taxon>
        <taxon>Fungi</taxon>
        <taxon>Dikarya</taxon>
        <taxon>Basidiomycota</taxon>
        <taxon>Agaricomycotina</taxon>
        <taxon>Agaricomycetes</taxon>
        <taxon>Russulales</taxon>
        <taxon>Lachnocladiaceae</taxon>
        <taxon>Vararia</taxon>
    </lineage>
</organism>
<comment type="caution">
    <text evidence="1">The sequence shown here is derived from an EMBL/GenBank/DDBJ whole genome shotgun (WGS) entry which is preliminary data.</text>
</comment>
<accession>A0ACB8Q618</accession>
<proteinExistence type="predicted"/>
<dbReference type="Proteomes" id="UP000814128">
    <property type="component" value="Unassembled WGS sequence"/>
</dbReference>
<evidence type="ECO:0000313" key="2">
    <source>
        <dbReference type="Proteomes" id="UP000814128"/>
    </source>
</evidence>
<keyword evidence="2" id="KW-1185">Reference proteome</keyword>
<reference evidence="1" key="1">
    <citation type="submission" date="2021-02" db="EMBL/GenBank/DDBJ databases">
        <authorList>
            <consortium name="DOE Joint Genome Institute"/>
            <person name="Ahrendt S."/>
            <person name="Looney B.P."/>
            <person name="Miyauchi S."/>
            <person name="Morin E."/>
            <person name="Drula E."/>
            <person name="Courty P.E."/>
            <person name="Chicoki N."/>
            <person name="Fauchery L."/>
            <person name="Kohler A."/>
            <person name="Kuo A."/>
            <person name="Labutti K."/>
            <person name="Pangilinan J."/>
            <person name="Lipzen A."/>
            <person name="Riley R."/>
            <person name="Andreopoulos W."/>
            <person name="He G."/>
            <person name="Johnson J."/>
            <person name="Barry K.W."/>
            <person name="Grigoriev I.V."/>
            <person name="Nagy L."/>
            <person name="Hibbett D."/>
            <person name="Henrissat B."/>
            <person name="Matheny P.B."/>
            <person name="Labbe J."/>
            <person name="Martin F."/>
        </authorList>
    </citation>
    <scope>NUCLEOTIDE SEQUENCE</scope>
    <source>
        <strain evidence="1">EC-137</strain>
    </source>
</reference>